<organism evidence="2 3">
    <name type="scientific">Candidatus Chlamydia sanziniae</name>
    <dbReference type="NCBI Taxonomy" id="1806891"/>
    <lineage>
        <taxon>Bacteria</taxon>
        <taxon>Pseudomonadati</taxon>
        <taxon>Chlamydiota</taxon>
        <taxon>Chlamydiia</taxon>
        <taxon>Chlamydiales</taxon>
        <taxon>Chlamydiaceae</taxon>
        <taxon>Chlamydia/Chlamydophila group</taxon>
        <taxon>Chlamydia</taxon>
    </lineage>
</organism>
<reference evidence="2 3" key="1">
    <citation type="submission" date="2016-03" db="EMBL/GenBank/DDBJ databases">
        <title>Culture-independent genomics supports pathogen discovery for uncultivable bacteria within the genus Chlamydia.</title>
        <authorList>
            <person name="Taylor-Brown A."/>
            <person name="Bachmann N.L."/>
            <person name="Borel N."/>
            <person name="Polkinghorne A."/>
        </authorList>
    </citation>
    <scope>NUCLEOTIDE SEQUENCE [LARGE SCALE GENOMIC DNA]</scope>
    <source>
        <strain evidence="2 3">2742-308</strain>
    </source>
</reference>
<dbReference type="EMBL" id="CP014639">
    <property type="protein sequence ID" value="ANH78930.1"/>
    <property type="molecule type" value="Genomic_DNA"/>
</dbReference>
<gene>
    <name evidence="2" type="ORF">Cs308_0760</name>
</gene>
<proteinExistence type="predicted"/>
<accession>A0A1A9HV99</accession>
<evidence type="ECO:0000313" key="2">
    <source>
        <dbReference type="EMBL" id="ANH78930.1"/>
    </source>
</evidence>
<dbReference type="KEGG" id="csaz:Cs308_0760"/>
<keyword evidence="1" id="KW-0472">Membrane</keyword>
<feature type="transmembrane region" description="Helical" evidence="1">
    <location>
        <begin position="12"/>
        <end position="30"/>
    </location>
</feature>
<keyword evidence="1" id="KW-1133">Transmembrane helix</keyword>
<keyword evidence="1" id="KW-0812">Transmembrane</keyword>
<dbReference type="AlphaFoldDB" id="A0A1A9HV99"/>
<protein>
    <submittedName>
        <fullName evidence="2">Uncharacterized protein</fullName>
    </submittedName>
</protein>
<sequence>MSIVCLLSKKAWVFFFFLMDKFFLFSIHMHKYVMDAAALFHKDENL</sequence>
<name>A0A1A9HV99_9CHLA</name>
<dbReference type="STRING" id="1806891.Cs308_0760"/>
<keyword evidence="3" id="KW-1185">Reference proteome</keyword>
<dbReference type="Proteomes" id="UP000078162">
    <property type="component" value="Chromosome"/>
</dbReference>
<evidence type="ECO:0000256" key="1">
    <source>
        <dbReference type="SAM" id="Phobius"/>
    </source>
</evidence>
<evidence type="ECO:0000313" key="3">
    <source>
        <dbReference type="Proteomes" id="UP000078162"/>
    </source>
</evidence>
<dbReference type="PATRIC" id="fig|1806891.3.peg.754"/>